<name>A0AAE0JCL5_9PEZI</name>
<comment type="caution">
    <text evidence="1">The sequence shown here is derived from an EMBL/GenBank/DDBJ whole genome shotgun (WGS) entry which is preliminary data.</text>
</comment>
<accession>A0AAE0JCL5</accession>
<protein>
    <submittedName>
        <fullName evidence="1">Uncharacterized protein</fullName>
    </submittedName>
</protein>
<reference evidence="1" key="2">
    <citation type="submission" date="2023-06" db="EMBL/GenBank/DDBJ databases">
        <authorList>
            <consortium name="Lawrence Berkeley National Laboratory"/>
            <person name="Haridas S."/>
            <person name="Hensen N."/>
            <person name="Bonometti L."/>
            <person name="Westerberg I."/>
            <person name="Brannstrom I.O."/>
            <person name="Guillou S."/>
            <person name="Cros-Aarteil S."/>
            <person name="Calhoun S."/>
            <person name="Kuo A."/>
            <person name="Mondo S."/>
            <person name="Pangilinan J."/>
            <person name="Riley R."/>
            <person name="Labutti K."/>
            <person name="Andreopoulos B."/>
            <person name="Lipzen A."/>
            <person name="Chen C."/>
            <person name="Yanf M."/>
            <person name="Daum C."/>
            <person name="Ng V."/>
            <person name="Clum A."/>
            <person name="Steindorff A."/>
            <person name="Ohm R."/>
            <person name="Martin F."/>
            <person name="Silar P."/>
            <person name="Natvig D."/>
            <person name="Lalanne C."/>
            <person name="Gautier V."/>
            <person name="Ament-Velasquez S.L."/>
            <person name="Kruys A."/>
            <person name="Hutchinson M.I."/>
            <person name="Powell A.J."/>
            <person name="Barry K."/>
            <person name="Miller A.N."/>
            <person name="Grigoriev I.V."/>
            <person name="Debuchy R."/>
            <person name="Gladieux P."/>
            <person name="Thoren M.H."/>
            <person name="Johannesson H."/>
        </authorList>
    </citation>
    <scope>NUCLEOTIDE SEQUENCE</scope>
    <source>
        <strain evidence="1">CBS 560.94</strain>
    </source>
</reference>
<sequence>MTPSGSYILLETQGRQRLFSMTSRTASGSQNQTLDKNGLRKRPFPVNHYQEVKDLIRDVKLPCFKFGQYGTVKFLKLERSWGDREPGTVSGPRSNVAIDEKPISSMGIDTIRHHINGNTELLYALDHEYLVWFFEHWLNRGVLELLLAFEERNCPPFEASWDNDKGLRRHRSLLCLSPTPLRLDDIGLRWSTDRKPNAFL</sequence>
<dbReference type="GeneID" id="87867895"/>
<dbReference type="Proteomes" id="UP001278500">
    <property type="component" value="Unassembled WGS sequence"/>
</dbReference>
<gene>
    <name evidence="1" type="ORF">B0H65DRAFT_578897</name>
</gene>
<dbReference type="AlphaFoldDB" id="A0AAE0JCL5"/>
<organism evidence="1 2">
    <name type="scientific">Neurospora tetraspora</name>
    <dbReference type="NCBI Taxonomy" id="94610"/>
    <lineage>
        <taxon>Eukaryota</taxon>
        <taxon>Fungi</taxon>
        <taxon>Dikarya</taxon>
        <taxon>Ascomycota</taxon>
        <taxon>Pezizomycotina</taxon>
        <taxon>Sordariomycetes</taxon>
        <taxon>Sordariomycetidae</taxon>
        <taxon>Sordariales</taxon>
        <taxon>Sordariaceae</taxon>
        <taxon>Neurospora</taxon>
    </lineage>
</organism>
<evidence type="ECO:0000313" key="1">
    <source>
        <dbReference type="EMBL" id="KAK3340850.1"/>
    </source>
</evidence>
<proteinExistence type="predicted"/>
<keyword evidence="2" id="KW-1185">Reference proteome</keyword>
<dbReference type="EMBL" id="JAUEPP010000006">
    <property type="protein sequence ID" value="KAK3340850.1"/>
    <property type="molecule type" value="Genomic_DNA"/>
</dbReference>
<evidence type="ECO:0000313" key="2">
    <source>
        <dbReference type="Proteomes" id="UP001278500"/>
    </source>
</evidence>
<dbReference type="RefSeq" id="XP_062679792.1">
    <property type="nucleotide sequence ID" value="XM_062830741.1"/>
</dbReference>
<reference evidence="1" key="1">
    <citation type="journal article" date="2023" name="Mol. Phylogenet. Evol.">
        <title>Genome-scale phylogeny and comparative genomics of the fungal order Sordariales.</title>
        <authorList>
            <person name="Hensen N."/>
            <person name="Bonometti L."/>
            <person name="Westerberg I."/>
            <person name="Brannstrom I.O."/>
            <person name="Guillou S."/>
            <person name="Cros-Aarteil S."/>
            <person name="Calhoun S."/>
            <person name="Haridas S."/>
            <person name="Kuo A."/>
            <person name="Mondo S."/>
            <person name="Pangilinan J."/>
            <person name="Riley R."/>
            <person name="LaButti K."/>
            <person name="Andreopoulos B."/>
            <person name="Lipzen A."/>
            <person name="Chen C."/>
            <person name="Yan M."/>
            <person name="Daum C."/>
            <person name="Ng V."/>
            <person name="Clum A."/>
            <person name="Steindorff A."/>
            <person name="Ohm R.A."/>
            <person name="Martin F."/>
            <person name="Silar P."/>
            <person name="Natvig D.O."/>
            <person name="Lalanne C."/>
            <person name="Gautier V."/>
            <person name="Ament-Velasquez S.L."/>
            <person name="Kruys A."/>
            <person name="Hutchinson M.I."/>
            <person name="Powell A.J."/>
            <person name="Barry K."/>
            <person name="Miller A.N."/>
            <person name="Grigoriev I.V."/>
            <person name="Debuchy R."/>
            <person name="Gladieux P."/>
            <person name="Hiltunen Thoren M."/>
            <person name="Johannesson H."/>
        </authorList>
    </citation>
    <scope>NUCLEOTIDE SEQUENCE</scope>
    <source>
        <strain evidence="1">CBS 560.94</strain>
    </source>
</reference>